<dbReference type="Proteomes" id="UP001162060">
    <property type="component" value="Unassembled WGS sequence"/>
</dbReference>
<dbReference type="AlphaFoldDB" id="A0AAV1UUK1"/>
<evidence type="ECO:0000313" key="2">
    <source>
        <dbReference type="Proteomes" id="UP001162060"/>
    </source>
</evidence>
<reference evidence="1" key="1">
    <citation type="submission" date="2024-01" db="EMBL/GenBank/DDBJ databases">
        <authorList>
            <person name="Webb A."/>
        </authorList>
    </citation>
    <scope>NUCLEOTIDE SEQUENCE</scope>
    <source>
        <strain evidence="1">Pm1</strain>
    </source>
</reference>
<comment type="caution">
    <text evidence="1">The sequence shown here is derived from an EMBL/GenBank/DDBJ whole genome shotgun (WGS) entry which is preliminary data.</text>
</comment>
<protein>
    <submittedName>
        <fullName evidence="1">Uncharacterized protein</fullName>
    </submittedName>
</protein>
<gene>
    <name evidence="1" type="ORF">PM001_LOCUS23365</name>
</gene>
<proteinExistence type="predicted"/>
<dbReference type="EMBL" id="CAKLBY020000229">
    <property type="protein sequence ID" value="CAK7938215.1"/>
    <property type="molecule type" value="Genomic_DNA"/>
</dbReference>
<organism evidence="1 2">
    <name type="scientific">Peronospora matthiolae</name>
    <dbReference type="NCBI Taxonomy" id="2874970"/>
    <lineage>
        <taxon>Eukaryota</taxon>
        <taxon>Sar</taxon>
        <taxon>Stramenopiles</taxon>
        <taxon>Oomycota</taxon>
        <taxon>Peronosporomycetes</taxon>
        <taxon>Peronosporales</taxon>
        <taxon>Peronosporaceae</taxon>
        <taxon>Peronospora</taxon>
    </lineage>
</organism>
<sequence length="42" mass="4921">MTQTSLDPGFEEAPGFCFYSNPWVDPNKVPVTTLDYRFHTRR</sequence>
<accession>A0AAV1UUK1</accession>
<evidence type="ECO:0000313" key="1">
    <source>
        <dbReference type="EMBL" id="CAK7938215.1"/>
    </source>
</evidence>
<name>A0AAV1UUK1_9STRA</name>